<dbReference type="PANTHER" id="PTHR10794">
    <property type="entry name" value="ABHYDROLASE DOMAIN-CONTAINING PROTEIN"/>
    <property type="match status" value="1"/>
</dbReference>
<dbReference type="AlphaFoldDB" id="A0A0J9XHZ2"/>
<feature type="active site" description="Charge relay system" evidence="4">
    <location>
        <position position="391"/>
    </location>
</feature>
<comment type="caution">
    <text evidence="6">The sequence shown here is derived from an EMBL/GenBank/DDBJ whole genome shotgun (WGS) entry which is preliminary data.</text>
</comment>
<sequence length="446" mass="50533">MSLFGIRSFVKTYSSPKSVELPLKDNTSLSLAELVEKKVPQLKNGTYDLMAPSLFNGDLQTMYAAGSFDNINQIYYGRRLIYWDDGSVVSVDYPIERPTNSAEWKEQIKYSPLDNPPPFPPRLRYFRPEEITKIQNPPASAADKPLLVLLHGLSGGSHESYIRSVVDQITQPEYGFDCVVLNSRGCARTPITTPQLFCGIWTEDIRKFIRLLRKEQPANRRIYLVGFSLGASILANFLGQEGETACDPAARIDAAMIIANPWDLAHSSQYLNSSFMGRNVYSPTMGKNLLRLLKNHHKALEQDPLFNYENRKFVKNIVDFDTYFTAPLFGFDTAMDYYRNASSVHRLMNIRVPTVIINALDDPIVDKDCIPYAEAQKNPYVVLATTSLGGHIGWFQSGGKRWYPKTISNVFKVFDDLVDHEKGTPLVKVDRPKRQLVSSDRLVKQQ</sequence>
<keyword evidence="6" id="KW-0808">Transferase</keyword>
<dbReference type="InterPro" id="IPR029058">
    <property type="entry name" value="AB_hydrolase_fold"/>
</dbReference>
<accession>A0A0J9XHZ2</accession>
<evidence type="ECO:0000256" key="4">
    <source>
        <dbReference type="PIRSR" id="PIRSR005211-1"/>
    </source>
</evidence>
<evidence type="ECO:0000313" key="6">
    <source>
        <dbReference type="EMBL" id="CDO57182.1"/>
    </source>
</evidence>
<dbReference type="InterPro" id="IPR050960">
    <property type="entry name" value="AB_hydrolase_4_sf"/>
</dbReference>
<dbReference type="GO" id="GO:0047372">
    <property type="term" value="F:monoacylglycerol lipase activity"/>
    <property type="evidence" value="ECO:0007669"/>
    <property type="project" value="TreeGrafter"/>
</dbReference>
<dbReference type="PROSITE" id="PS01133">
    <property type="entry name" value="UPF0017"/>
    <property type="match status" value="1"/>
</dbReference>
<feature type="active site" description="Charge relay system" evidence="4">
    <location>
        <position position="362"/>
    </location>
</feature>
<feature type="active site" description="Charge relay system" evidence="4">
    <location>
        <position position="228"/>
    </location>
</feature>
<dbReference type="OrthoDB" id="5954035at2759"/>
<dbReference type="InterPro" id="IPR000952">
    <property type="entry name" value="AB_hydrolase_4_CS"/>
</dbReference>
<dbReference type="Proteomes" id="UP000242525">
    <property type="component" value="Unassembled WGS sequence"/>
</dbReference>
<proteinExistence type="inferred from homology"/>
<evidence type="ECO:0000313" key="7">
    <source>
        <dbReference type="Proteomes" id="UP000242525"/>
    </source>
</evidence>
<dbReference type="SUPFAM" id="SSF53474">
    <property type="entry name" value="alpha/beta-Hydrolases"/>
    <property type="match status" value="1"/>
</dbReference>
<protein>
    <submittedName>
        <fullName evidence="6">Similar to Saccharomyces cerevisiae YMR210W Putative acyltransferase with similarity to Eeb1p and Eht1p</fullName>
    </submittedName>
</protein>
<dbReference type="Gene3D" id="3.40.50.1820">
    <property type="entry name" value="alpha/beta hydrolase"/>
    <property type="match status" value="1"/>
</dbReference>
<organism evidence="6 7">
    <name type="scientific">Geotrichum candidum</name>
    <name type="common">Oospora lactis</name>
    <name type="synonym">Dipodascus geotrichum</name>
    <dbReference type="NCBI Taxonomy" id="1173061"/>
    <lineage>
        <taxon>Eukaryota</taxon>
        <taxon>Fungi</taxon>
        <taxon>Dikarya</taxon>
        <taxon>Ascomycota</taxon>
        <taxon>Saccharomycotina</taxon>
        <taxon>Dipodascomycetes</taxon>
        <taxon>Dipodascales</taxon>
        <taxon>Dipodascaceae</taxon>
        <taxon>Geotrichum</taxon>
    </lineage>
</organism>
<dbReference type="GO" id="GO:0051793">
    <property type="term" value="P:medium-chain fatty acid catabolic process"/>
    <property type="evidence" value="ECO:0007669"/>
    <property type="project" value="TreeGrafter"/>
</dbReference>
<dbReference type="GO" id="GO:0008126">
    <property type="term" value="F:acetylesterase activity"/>
    <property type="evidence" value="ECO:0007669"/>
    <property type="project" value="TreeGrafter"/>
</dbReference>
<evidence type="ECO:0000259" key="5">
    <source>
        <dbReference type="Pfam" id="PF00561"/>
    </source>
</evidence>
<dbReference type="GO" id="GO:0051792">
    <property type="term" value="P:medium-chain fatty acid biosynthetic process"/>
    <property type="evidence" value="ECO:0007669"/>
    <property type="project" value="TreeGrafter"/>
</dbReference>
<name>A0A0J9XHZ2_GEOCN</name>
<keyword evidence="7" id="KW-1185">Reference proteome</keyword>
<evidence type="ECO:0000256" key="3">
    <source>
        <dbReference type="ARBA" id="ARBA00022801"/>
    </source>
</evidence>
<feature type="domain" description="AB hydrolase-1" evidence="5">
    <location>
        <begin position="145"/>
        <end position="373"/>
    </location>
</feature>
<dbReference type="PIRSF" id="PIRSF005211">
    <property type="entry name" value="Ab_hydro_YheT"/>
    <property type="match status" value="1"/>
</dbReference>
<dbReference type="InterPro" id="IPR000073">
    <property type="entry name" value="AB_hydrolase_1"/>
</dbReference>
<dbReference type="InterPro" id="IPR012020">
    <property type="entry name" value="ABHD4"/>
</dbReference>
<keyword evidence="6" id="KW-0012">Acyltransferase</keyword>
<reference evidence="6" key="1">
    <citation type="submission" date="2014-03" db="EMBL/GenBank/DDBJ databases">
        <authorList>
            <person name="Casaregola S."/>
        </authorList>
    </citation>
    <scope>NUCLEOTIDE SEQUENCE [LARGE SCALE GENOMIC DNA]</scope>
    <source>
        <strain evidence="6">CLIB 918</strain>
    </source>
</reference>
<dbReference type="PANTHER" id="PTHR10794:SF63">
    <property type="entry name" value="ALPHA_BETA HYDROLASE 1, ISOFORM A"/>
    <property type="match status" value="1"/>
</dbReference>
<dbReference type="Pfam" id="PF00561">
    <property type="entry name" value="Abhydrolase_1"/>
    <property type="match status" value="1"/>
</dbReference>
<gene>
    <name evidence="6" type="ORF">BN980_GECA19s01110g</name>
</gene>
<evidence type="ECO:0000256" key="2">
    <source>
        <dbReference type="ARBA" id="ARBA00022487"/>
    </source>
</evidence>
<dbReference type="GO" id="GO:0016746">
    <property type="term" value="F:acyltransferase activity"/>
    <property type="evidence" value="ECO:0007669"/>
    <property type="project" value="UniProtKB-KW"/>
</dbReference>
<keyword evidence="3" id="KW-0378">Hydrolase</keyword>
<dbReference type="STRING" id="1173061.A0A0J9XHZ2"/>
<evidence type="ECO:0000256" key="1">
    <source>
        <dbReference type="ARBA" id="ARBA00010884"/>
    </source>
</evidence>
<keyword evidence="2" id="KW-0719">Serine esterase</keyword>
<dbReference type="EMBL" id="CCBN010000019">
    <property type="protein sequence ID" value="CDO57182.1"/>
    <property type="molecule type" value="Genomic_DNA"/>
</dbReference>
<comment type="similarity">
    <text evidence="1">Belongs to the AB hydrolase superfamily. AB hydrolase 4 family.</text>
</comment>